<evidence type="ECO:0000313" key="3">
    <source>
        <dbReference type="EMBL" id="KAF0847070.1"/>
    </source>
</evidence>
<dbReference type="Gene3D" id="3.30.230.10">
    <property type="match status" value="1"/>
</dbReference>
<keyword evidence="4" id="KW-1185">Reference proteome</keyword>
<dbReference type="InterPro" id="IPR014721">
    <property type="entry name" value="Ribsml_uS5_D2-typ_fold_subgr"/>
</dbReference>
<dbReference type="EMBL" id="VMSD01000004">
    <property type="protein sequence ID" value="KAF0847070.1"/>
    <property type="molecule type" value="Genomic_DNA"/>
</dbReference>
<name>A0ABQ6YNC1_9NOCA</name>
<evidence type="ECO:0008006" key="5">
    <source>
        <dbReference type="Google" id="ProtNLM"/>
    </source>
</evidence>
<protein>
    <recommendedName>
        <fullName evidence="5">Lon proteolytic domain-containing protein</fullName>
    </recommendedName>
</protein>
<keyword evidence="2" id="KW-0472">Membrane</keyword>
<evidence type="ECO:0000256" key="2">
    <source>
        <dbReference type="SAM" id="Phobius"/>
    </source>
</evidence>
<feature type="transmembrane region" description="Helical" evidence="2">
    <location>
        <begin position="387"/>
        <end position="403"/>
    </location>
</feature>
<feature type="region of interest" description="Disordered" evidence="1">
    <location>
        <begin position="1"/>
        <end position="25"/>
    </location>
</feature>
<gene>
    <name evidence="3" type="ORF">FNL39_104492</name>
</gene>
<proteinExistence type="predicted"/>
<keyword evidence="2" id="KW-0812">Transmembrane</keyword>
<comment type="caution">
    <text evidence="3">The sequence shown here is derived from an EMBL/GenBank/DDBJ whole genome shotgun (WGS) entry which is preliminary data.</text>
</comment>
<dbReference type="RefSeq" id="WP_067983614.1">
    <property type="nucleotide sequence ID" value="NZ_VMSD01000004.1"/>
</dbReference>
<accession>A0ABQ6YNC1</accession>
<organism evidence="3 4">
    <name type="scientific">Nocardia caishijiensis</name>
    <dbReference type="NCBI Taxonomy" id="184756"/>
    <lineage>
        <taxon>Bacteria</taxon>
        <taxon>Bacillati</taxon>
        <taxon>Actinomycetota</taxon>
        <taxon>Actinomycetes</taxon>
        <taxon>Mycobacteriales</taxon>
        <taxon>Nocardiaceae</taxon>
        <taxon>Nocardia</taxon>
    </lineage>
</organism>
<evidence type="ECO:0000313" key="4">
    <source>
        <dbReference type="Proteomes" id="UP000798951"/>
    </source>
</evidence>
<dbReference type="Proteomes" id="UP000798951">
    <property type="component" value="Unassembled WGS sequence"/>
</dbReference>
<evidence type="ECO:0000256" key="1">
    <source>
        <dbReference type="SAM" id="MobiDB-lite"/>
    </source>
</evidence>
<feature type="transmembrane region" description="Helical" evidence="2">
    <location>
        <begin position="284"/>
        <end position="301"/>
    </location>
</feature>
<reference evidence="3 4" key="1">
    <citation type="submission" date="2019-07" db="EMBL/GenBank/DDBJ databases">
        <title>Genomic Encyclopedia of Type Strains, Phase IV (KMG-IV): sequencing the most valuable type-strain genomes for metagenomic binning, comparative biology and taxonomic classification.</title>
        <authorList>
            <person name="Goeker M."/>
        </authorList>
    </citation>
    <scope>NUCLEOTIDE SEQUENCE [LARGE SCALE GENOMIC DNA]</scope>
    <source>
        <strain evidence="3 4">DSM 44831</strain>
    </source>
</reference>
<sequence>MLGLSTDTVGLPGSSNTAYGPTATSDDLSGLRDHVVLDMLVGAEQRWLRCCRSAVAAGADAARALFAPRRETEVLARASLARWKSLDEDELLVEEAESPEGDDRRDTAELSAARALGALACALAGVSDAGPAVVRFLAHAERAGLGSAGSRSGGDDALFDTGDAELASVLDELSAHRDHPARDFALLTALELAGRRPTTTRTSEVRVLFVDAYGEGHVAVLRLTQVENGPSGLHPDPARMSFLQADADFRGALADAWDVSGLTGTGVSVLWSLTLEGGAPANDISGASSGAAFAVALAYLLRRGRVIRRRIDPSCAITAGLVGDRLTAVGGYRGKLRAAQRNSLRVIVAAESLDDALDAAPPQFTGRITAARSLDEAIRDARIRLDYLVWTAVAALTIAALLID</sequence>
<keyword evidence="2" id="KW-1133">Transmembrane helix</keyword>